<dbReference type="PROSITE" id="PS51833">
    <property type="entry name" value="HDOD"/>
    <property type="match status" value="1"/>
</dbReference>
<feature type="domain" description="HDOD" evidence="1">
    <location>
        <begin position="14"/>
        <end position="209"/>
    </location>
</feature>
<dbReference type="SUPFAM" id="SSF109604">
    <property type="entry name" value="HD-domain/PDEase-like"/>
    <property type="match status" value="1"/>
</dbReference>
<proteinExistence type="predicted"/>
<dbReference type="PANTHER" id="PTHR33525:SF3">
    <property type="entry name" value="RIBONUCLEASE Y"/>
    <property type="match status" value="1"/>
</dbReference>
<keyword evidence="3" id="KW-1185">Reference proteome</keyword>
<sequence>MSTPQELVACVEKLASLPAVYHRIRDLLDDPDSSVLELAEAVSGDAAITARVLRVVNSVLYGFPGKVETVSRAVNLMGMQQIHDLVLSTLVVAAFNGIRPARMHMGRFWSDSVFRGLVARAAARRLGMGDPERMFVEGLLADIGHLVMFQVAPEPSAAALESAARDKEPIQDAEARIVGCNFAEVGAALASAWRLPGGFAKAIGAQLMPALAGPHVNEAALLHLANQVLATREHDTPDEAALALLDPLSVAMLELEPAQIADIRAEAEEGLGAVIALFFPAQGGN</sequence>
<dbReference type="AlphaFoldDB" id="A0A4Y4CSJ5"/>
<protein>
    <recommendedName>
        <fullName evidence="1">HDOD domain-containing protein</fullName>
    </recommendedName>
</protein>
<dbReference type="Gene3D" id="1.10.3210.10">
    <property type="entry name" value="Hypothetical protein af1432"/>
    <property type="match status" value="1"/>
</dbReference>
<organism evidence="2 3">
    <name type="scientific">Zoogloea ramigera</name>
    <dbReference type="NCBI Taxonomy" id="350"/>
    <lineage>
        <taxon>Bacteria</taxon>
        <taxon>Pseudomonadati</taxon>
        <taxon>Pseudomonadota</taxon>
        <taxon>Betaproteobacteria</taxon>
        <taxon>Rhodocyclales</taxon>
        <taxon>Zoogloeaceae</taxon>
        <taxon>Zoogloea</taxon>
    </lineage>
</organism>
<dbReference type="InterPro" id="IPR052340">
    <property type="entry name" value="RNase_Y/CdgJ"/>
</dbReference>
<accession>A0A4Y4CSJ5</accession>
<dbReference type="Proteomes" id="UP000318422">
    <property type="component" value="Unassembled WGS sequence"/>
</dbReference>
<evidence type="ECO:0000313" key="2">
    <source>
        <dbReference type="EMBL" id="GEC94779.1"/>
    </source>
</evidence>
<evidence type="ECO:0000313" key="3">
    <source>
        <dbReference type="Proteomes" id="UP000318422"/>
    </source>
</evidence>
<dbReference type="OrthoDB" id="9770715at2"/>
<name>A0A4Y4CSJ5_ZOORA</name>
<reference evidence="2 3" key="1">
    <citation type="submission" date="2019-06" db="EMBL/GenBank/DDBJ databases">
        <title>Whole genome shotgun sequence of Zoogloea ramigera NBRC 15342.</title>
        <authorList>
            <person name="Hosoyama A."/>
            <person name="Uohara A."/>
            <person name="Ohji S."/>
            <person name="Ichikawa N."/>
        </authorList>
    </citation>
    <scope>NUCLEOTIDE SEQUENCE [LARGE SCALE GENOMIC DNA]</scope>
    <source>
        <strain evidence="2 3">NBRC 15342</strain>
    </source>
</reference>
<dbReference type="InterPro" id="IPR013976">
    <property type="entry name" value="HDOD"/>
</dbReference>
<dbReference type="PANTHER" id="PTHR33525">
    <property type="match status" value="1"/>
</dbReference>
<evidence type="ECO:0000259" key="1">
    <source>
        <dbReference type="PROSITE" id="PS51833"/>
    </source>
</evidence>
<dbReference type="RefSeq" id="WP_141349650.1">
    <property type="nucleotide sequence ID" value="NZ_BJNV01000010.1"/>
</dbReference>
<dbReference type="Pfam" id="PF08668">
    <property type="entry name" value="HDOD"/>
    <property type="match status" value="1"/>
</dbReference>
<comment type="caution">
    <text evidence="2">The sequence shown here is derived from an EMBL/GenBank/DDBJ whole genome shotgun (WGS) entry which is preliminary data.</text>
</comment>
<gene>
    <name evidence="2" type="ORF">ZRA01_08520</name>
</gene>
<dbReference type="EMBL" id="BJNV01000010">
    <property type="protein sequence ID" value="GEC94779.1"/>
    <property type="molecule type" value="Genomic_DNA"/>
</dbReference>